<sequence length="269" mass="29416">MWLEMLKVGPDKKADEKPETPAEKPVEKIVEVKFPPGYSEEILKPLLDIYASRRRLDSSQRKAACVELAYTLSKVGISPQRSVESTLSYLQSLSEIVNSIPTGAETIGIKTGIMTRGAVGAARKLEKSIEPGDADARFERIFNRALLLKLVGGLDEGGGSDDDSKRLDRIEARLDSLISMRLGGEPRPPEDLGTSLERHSKTHRALADAAADAGIKTTESWPRVIEKIAKPALDVISSVAKTAHPPPRQTIEELPITEKPPEEAPPERE</sequence>
<feature type="compositionally biased region" description="Basic and acidic residues" evidence="1">
    <location>
        <begin position="9"/>
        <end position="24"/>
    </location>
</feature>
<protein>
    <submittedName>
        <fullName evidence="2">Uncharacterized protein</fullName>
    </submittedName>
</protein>
<dbReference type="AlphaFoldDB" id="X1SS67"/>
<feature type="region of interest" description="Disordered" evidence="1">
    <location>
        <begin position="1"/>
        <end position="24"/>
    </location>
</feature>
<feature type="region of interest" description="Disordered" evidence="1">
    <location>
        <begin position="239"/>
        <end position="269"/>
    </location>
</feature>
<evidence type="ECO:0000313" key="2">
    <source>
        <dbReference type="EMBL" id="GAI70659.1"/>
    </source>
</evidence>
<name>X1SS67_9ZZZZ</name>
<evidence type="ECO:0000256" key="1">
    <source>
        <dbReference type="SAM" id="MobiDB-lite"/>
    </source>
</evidence>
<organism evidence="2">
    <name type="scientific">marine sediment metagenome</name>
    <dbReference type="NCBI Taxonomy" id="412755"/>
    <lineage>
        <taxon>unclassified sequences</taxon>
        <taxon>metagenomes</taxon>
        <taxon>ecological metagenomes</taxon>
    </lineage>
</organism>
<proteinExistence type="predicted"/>
<reference evidence="2" key="1">
    <citation type="journal article" date="2014" name="Front. Microbiol.">
        <title>High frequency of phylogenetically diverse reductive dehalogenase-homologous genes in deep subseafloor sedimentary metagenomes.</title>
        <authorList>
            <person name="Kawai M."/>
            <person name="Futagami T."/>
            <person name="Toyoda A."/>
            <person name="Takaki Y."/>
            <person name="Nishi S."/>
            <person name="Hori S."/>
            <person name="Arai W."/>
            <person name="Tsubouchi T."/>
            <person name="Morono Y."/>
            <person name="Uchiyama I."/>
            <person name="Ito T."/>
            <person name="Fujiyama A."/>
            <person name="Inagaki F."/>
            <person name="Takami H."/>
        </authorList>
    </citation>
    <scope>NUCLEOTIDE SEQUENCE</scope>
    <source>
        <strain evidence="2">Expedition CK06-06</strain>
    </source>
</reference>
<comment type="caution">
    <text evidence="2">The sequence shown here is derived from an EMBL/GenBank/DDBJ whole genome shotgun (WGS) entry which is preliminary data.</text>
</comment>
<feature type="compositionally biased region" description="Basic and acidic residues" evidence="1">
    <location>
        <begin position="259"/>
        <end position="269"/>
    </location>
</feature>
<dbReference type="EMBL" id="BARW01002359">
    <property type="protein sequence ID" value="GAI70659.1"/>
    <property type="molecule type" value="Genomic_DNA"/>
</dbReference>
<gene>
    <name evidence="2" type="ORF">S12H4_06643</name>
</gene>
<accession>X1SS67</accession>